<dbReference type="InterPro" id="IPR016071">
    <property type="entry name" value="Staphylococal_nuclease_OB-fold"/>
</dbReference>
<dbReference type="EMBL" id="CAUYUE010000008">
    <property type="protein sequence ID" value="CAK0783419.1"/>
    <property type="molecule type" value="Genomic_DNA"/>
</dbReference>
<accession>A0AAV1I7T8</accession>
<dbReference type="PANTHER" id="PTHR12302:SF26">
    <property type="entry name" value="BLR1266 PROTEIN"/>
    <property type="match status" value="1"/>
</dbReference>
<comment type="caution">
    <text evidence="2">The sequence shown here is derived from an EMBL/GenBank/DDBJ whole genome shotgun (WGS) entry which is preliminary data.</text>
</comment>
<gene>
    <name evidence="2" type="ORF">CVIRNUC_006618</name>
</gene>
<sequence>MRFRWRTRKVARQCAAQTLPPHPGGQQGDRWLSKGACITAAAICIIALGMRRYPETLISGYATVTDGDSLEINGRRIRLHGIDAPEINQTCRKHSGQVYRCGEASAQELKRLVRLRKVLCKRSGTDRYLRFLGACWAQPILWGSLLDISAAMVSSGHAVVYRHFKGKGLAELLDKQATARKKKLGVWQGRFQDPGAWRNGH</sequence>
<dbReference type="Proteomes" id="UP001314263">
    <property type="component" value="Unassembled WGS sequence"/>
</dbReference>
<organism evidence="2 3">
    <name type="scientific">Coccomyxa viridis</name>
    <dbReference type="NCBI Taxonomy" id="1274662"/>
    <lineage>
        <taxon>Eukaryota</taxon>
        <taxon>Viridiplantae</taxon>
        <taxon>Chlorophyta</taxon>
        <taxon>core chlorophytes</taxon>
        <taxon>Trebouxiophyceae</taxon>
        <taxon>Trebouxiophyceae incertae sedis</taxon>
        <taxon>Coccomyxaceae</taxon>
        <taxon>Coccomyxa</taxon>
    </lineage>
</organism>
<dbReference type="Pfam" id="PF00565">
    <property type="entry name" value="SNase"/>
    <property type="match status" value="1"/>
</dbReference>
<dbReference type="PANTHER" id="PTHR12302">
    <property type="entry name" value="EBNA2 BINDING PROTEIN P100"/>
    <property type="match status" value="1"/>
</dbReference>
<evidence type="ECO:0000313" key="2">
    <source>
        <dbReference type="EMBL" id="CAK0783419.1"/>
    </source>
</evidence>
<dbReference type="Gene3D" id="2.40.50.90">
    <property type="match status" value="1"/>
</dbReference>
<protein>
    <recommendedName>
        <fullName evidence="1">TNase-like domain-containing protein</fullName>
    </recommendedName>
</protein>
<dbReference type="SMART" id="SM00318">
    <property type="entry name" value="SNc"/>
    <property type="match status" value="1"/>
</dbReference>
<evidence type="ECO:0000313" key="3">
    <source>
        <dbReference type="Proteomes" id="UP001314263"/>
    </source>
</evidence>
<evidence type="ECO:0000259" key="1">
    <source>
        <dbReference type="PROSITE" id="PS50830"/>
    </source>
</evidence>
<reference evidence="2 3" key="1">
    <citation type="submission" date="2023-10" db="EMBL/GenBank/DDBJ databases">
        <authorList>
            <person name="Maclean D."/>
            <person name="Macfadyen A."/>
        </authorList>
    </citation>
    <scope>NUCLEOTIDE SEQUENCE [LARGE SCALE GENOMIC DNA]</scope>
</reference>
<dbReference type="InterPro" id="IPR035437">
    <property type="entry name" value="SNase_OB-fold_sf"/>
</dbReference>
<name>A0AAV1I7T8_9CHLO</name>
<proteinExistence type="predicted"/>
<keyword evidence="3" id="KW-1185">Reference proteome</keyword>
<dbReference type="AlphaFoldDB" id="A0AAV1I7T8"/>
<dbReference type="SUPFAM" id="SSF50199">
    <property type="entry name" value="Staphylococcal nuclease"/>
    <property type="match status" value="1"/>
</dbReference>
<dbReference type="PROSITE" id="PS50830">
    <property type="entry name" value="TNASE_3"/>
    <property type="match status" value="1"/>
</dbReference>
<feature type="domain" description="TNase-like" evidence="1">
    <location>
        <begin position="64"/>
        <end position="189"/>
    </location>
</feature>